<evidence type="ECO:0000313" key="3">
    <source>
        <dbReference type="Proteomes" id="UP000250572"/>
    </source>
</evidence>
<feature type="non-terminal residue" evidence="2">
    <location>
        <position position="1"/>
    </location>
</feature>
<reference evidence="2 3" key="1">
    <citation type="journal article" date="2018" name="G3 (Bethesda)">
        <title>A High-Quality Reference Genome for the Invasive Mosquitofish Gambusia affinis Using a Chicago Library.</title>
        <authorList>
            <person name="Hoffberg S.L."/>
            <person name="Troendle N.J."/>
            <person name="Glenn T.C."/>
            <person name="Mahmud O."/>
            <person name="Louha S."/>
            <person name="Chalopin D."/>
            <person name="Bennetzen J.L."/>
            <person name="Mauricio R."/>
        </authorList>
    </citation>
    <scope>NUCLEOTIDE SEQUENCE [LARGE SCALE GENOMIC DNA]</scope>
    <source>
        <strain evidence="2">NE01/NJP1002.9</strain>
        <tissue evidence="2">Muscle</tissue>
    </source>
</reference>
<protein>
    <submittedName>
        <fullName evidence="2">Uncharacterized protein</fullName>
    </submittedName>
</protein>
<dbReference type="Proteomes" id="UP000250572">
    <property type="component" value="Unassembled WGS sequence"/>
</dbReference>
<feature type="non-terminal residue" evidence="2">
    <location>
        <position position="121"/>
    </location>
</feature>
<accession>A0A315W279</accession>
<evidence type="ECO:0000256" key="1">
    <source>
        <dbReference type="SAM" id="MobiDB-lite"/>
    </source>
</evidence>
<feature type="region of interest" description="Disordered" evidence="1">
    <location>
        <begin position="96"/>
        <end position="121"/>
    </location>
</feature>
<comment type="caution">
    <text evidence="2">The sequence shown here is derived from an EMBL/GenBank/DDBJ whole genome shotgun (WGS) entry which is preliminary data.</text>
</comment>
<proteinExistence type="predicted"/>
<sequence length="121" mass="13218">ADKSQPPVGSSESCEDAEKAEFEIGPLANQNAAQSRRLTLRDAVGPITQSVYNLTWAAIVRQDRLMLASFLGSARSQRRQQTSVDCRIKKSCKQIRSGTVRPSGSVWTSVDSKRGRGPRLG</sequence>
<evidence type="ECO:0000313" key="2">
    <source>
        <dbReference type="EMBL" id="PWA29738.1"/>
    </source>
</evidence>
<organism evidence="2 3">
    <name type="scientific">Gambusia affinis</name>
    <name type="common">Western mosquitofish</name>
    <name type="synonym">Heterandria affinis</name>
    <dbReference type="NCBI Taxonomy" id="33528"/>
    <lineage>
        <taxon>Eukaryota</taxon>
        <taxon>Metazoa</taxon>
        <taxon>Chordata</taxon>
        <taxon>Craniata</taxon>
        <taxon>Vertebrata</taxon>
        <taxon>Euteleostomi</taxon>
        <taxon>Actinopterygii</taxon>
        <taxon>Neopterygii</taxon>
        <taxon>Teleostei</taxon>
        <taxon>Neoteleostei</taxon>
        <taxon>Acanthomorphata</taxon>
        <taxon>Ovalentaria</taxon>
        <taxon>Atherinomorphae</taxon>
        <taxon>Cyprinodontiformes</taxon>
        <taxon>Poeciliidae</taxon>
        <taxon>Poeciliinae</taxon>
        <taxon>Gambusia</taxon>
    </lineage>
</organism>
<dbReference type="EMBL" id="NHOQ01000541">
    <property type="protein sequence ID" value="PWA29738.1"/>
    <property type="molecule type" value="Genomic_DNA"/>
</dbReference>
<dbReference type="AlphaFoldDB" id="A0A315W279"/>
<keyword evidence="3" id="KW-1185">Reference proteome</keyword>
<name>A0A315W279_GAMAF</name>
<gene>
    <name evidence="2" type="ORF">CCH79_00008039</name>
</gene>
<feature type="compositionally biased region" description="Polar residues" evidence="1">
    <location>
        <begin position="96"/>
        <end position="110"/>
    </location>
</feature>